<protein>
    <submittedName>
        <fullName evidence="2">Uncharacterized protein</fullName>
    </submittedName>
</protein>
<feature type="region of interest" description="Disordered" evidence="1">
    <location>
        <begin position="1"/>
        <end position="154"/>
    </location>
</feature>
<feature type="compositionally biased region" description="Basic and acidic residues" evidence="1">
    <location>
        <begin position="143"/>
        <end position="154"/>
    </location>
</feature>
<dbReference type="AlphaFoldDB" id="A0AAN9MVG7"/>
<dbReference type="EMBL" id="JAYMYQ010000001">
    <property type="protein sequence ID" value="KAK7359158.1"/>
    <property type="molecule type" value="Genomic_DNA"/>
</dbReference>
<feature type="compositionally biased region" description="Basic and acidic residues" evidence="1">
    <location>
        <begin position="48"/>
        <end position="73"/>
    </location>
</feature>
<feature type="compositionally biased region" description="Basic and acidic residues" evidence="1">
    <location>
        <begin position="81"/>
        <end position="102"/>
    </location>
</feature>
<dbReference type="Proteomes" id="UP001367508">
    <property type="component" value="Unassembled WGS sequence"/>
</dbReference>
<evidence type="ECO:0000313" key="3">
    <source>
        <dbReference type="Proteomes" id="UP001367508"/>
    </source>
</evidence>
<keyword evidence="3" id="KW-1185">Reference proteome</keyword>
<feature type="compositionally biased region" description="Basic residues" evidence="1">
    <location>
        <begin position="7"/>
        <end position="23"/>
    </location>
</feature>
<dbReference type="PANTHER" id="PTHR37187">
    <property type="entry name" value="EXPRESSED PROTEIN"/>
    <property type="match status" value="1"/>
</dbReference>
<feature type="compositionally biased region" description="Basic and acidic residues" evidence="1">
    <location>
        <begin position="110"/>
        <end position="133"/>
    </location>
</feature>
<name>A0AAN9MVG7_CANGL</name>
<comment type="caution">
    <text evidence="2">The sequence shown here is derived from an EMBL/GenBank/DDBJ whole genome shotgun (WGS) entry which is preliminary data.</text>
</comment>
<gene>
    <name evidence="2" type="ORF">VNO77_01105</name>
</gene>
<reference evidence="2 3" key="1">
    <citation type="submission" date="2024-01" db="EMBL/GenBank/DDBJ databases">
        <title>The genomes of 5 underutilized Papilionoideae crops provide insights into root nodulation and disease resistanc.</title>
        <authorList>
            <person name="Jiang F."/>
        </authorList>
    </citation>
    <scope>NUCLEOTIDE SEQUENCE [LARGE SCALE GENOMIC DNA]</scope>
    <source>
        <strain evidence="2">LVBAO_FW01</strain>
        <tissue evidence="2">Leaves</tissue>
    </source>
</reference>
<organism evidence="2 3">
    <name type="scientific">Canavalia gladiata</name>
    <name type="common">Sword bean</name>
    <name type="synonym">Dolichos gladiatus</name>
    <dbReference type="NCBI Taxonomy" id="3824"/>
    <lineage>
        <taxon>Eukaryota</taxon>
        <taxon>Viridiplantae</taxon>
        <taxon>Streptophyta</taxon>
        <taxon>Embryophyta</taxon>
        <taxon>Tracheophyta</taxon>
        <taxon>Spermatophyta</taxon>
        <taxon>Magnoliopsida</taxon>
        <taxon>eudicotyledons</taxon>
        <taxon>Gunneridae</taxon>
        <taxon>Pentapetalae</taxon>
        <taxon>rosids</taxon>
        <taxon>fabids</taxon>
        <taxon>Fabales</taxon>
        <taxon>Fabaceae</taxon>
        <taxon>Papilionoideae</taxon>
        <taxon>50 kb inversion clade</taxon>
        <taxon>NPAAA clade</taxon>
        <taxon>indigoferoid/millettioid clade</taxon>
        <taxon>Phaseoleae</taxon>
        <taxon>Canavalia</taxon>
    </lineage>
</organism>
<sequence>MPSSSAKNKKRRAARRKKQKKRNTTNPQGNDDLKFQNEKGNGGGEGSSHAHREHDDHHHPFNDGSKKVEERDTSAAQPHVSDVKSVEEVASDVKIDQGKEDGVVLVEGSLKSEESSERKNVSVDHIETAKESYYENGNTGDTSKGESLPEKNTKDESCNLFEEAIACHELVKPTDSPPSKMIEINGNALVEETVNSAADPYVSSDKAATSVSKVENSGSGSVLLEKSAVHPAEVTSLAMKTNEDNVYSLSDENVAKSSMKEPKPKEYDSKVLDLLSANPLTKFTNGAEHINSAADSYVSSDKAVASVPEVENSDSGRVLLEKSIVHPVEVTNLAMKTNEDNAYSLTNRNVTKPSIEETKPKEYDSEVLDLLSASPFTKFTDGAEHIKDSETAVRSENQFCQVLIDNSEILAWVSQLMTQNL</sequence>
<accession>A0AAN9MVG7</accession>
<evidence type="ECO:0000313" key="2">
    <source>
        <dbReference type="EMBL" id="KAK7359158.1"/>
    </source>
</evidence>
<evidence type="ECO:0000256" key="1">
    <source>
        <dbReference type="SAM" id="MobiDB-lite"/>
    </source>
</evidence>
<proteinExistence type="predicted"/>
<dbReference type="PANTHER" id="PTHR37187:SF19">
    <property type="entry name" value="(RAPE) HYPOTHETICAL PROTEIN"/>
    <property type="match status" value="1"/>
</dbReference>